<dbReference type="GO" id="GO:0005739">
    <property type="term" value="C:mitochondrion"/>
    <property type="evidence" value="ECO:0007669"/>
    <property type="project" value="TreeGrafter"/>
</dbReference>
<dbReference type="Pfam" id="PF06916">
    <property type="entry name" value="FAM210A-B_dom"/>
    <property type="match status" value="1"/>
</dbReference>
<keyword evidence="5 7" id="KW-0472">Membrane</keyword>
<keyword evidence="4" id="KW-0175">Coiled coil</keyword>
<keyword evidence="10" id="KW-1185">Reference proteome</keyword>
<evidence type="ECO:0000256" key="3">
    <source>
        <dbReference type="ARBA" id="ARBA00022989"/>
    </source>
</evidence>
<keyword evidence="3 7" id="KW-1133">Transmembrane helix</keyword>
<evidence type="ECO:0000256" key="4">
    <source>
        <dbReference type="ARBA" id="ARBA00023054"/>
    </source>
</evidence>
<dbReference type="InterPro" id="IPR045866">
    <property type="entry name" value="FAM210A/B-like"/>
</dbReference>
<evidence type="ECO:0000313" key="10">
    <source>
        <dbReference type="Proteomes" id="UP001209878"/>
    </source>
</evidence>
<dbReference type="Proteomes" id="UP001209878">
    <property type="component" value="Unassembled WGS sequence"/>
</dbReference>
<evidence type="ECO:0000256" key="7">
    <source>
        <dbReference type="SAM" id="Phobius"/>
    </source>
</evidence>
<reference evidence="9" key="1">
    <citation type="journal article" date="2023" name="Mol. Biol. Evol.">
        <title>Third-Generation Sequencing Reveals the Adaptive Role of the Epigenome in Three Deep-Sea Polychaetes.</title>
        <authorList>
            <person name="Perez M."/>
            <person name="Aroh O."/>
            <person name="Sun Y."/>
            <person name="Lan Y."/>
            <person name="Juniper S.K."/>
            <person name="Young C.R."/>
            <person name="Angers B."/>
            <person name="Qian P.Y."/>
        </authorList>
    </citation>
    <scope>NUCLEOTIDE SEQUENCE</scope>
    <source>
        <strain evidence="9">R07B-5</strain>
    </source>
</reference>
<feature type="transmembrane region" description="Helical" evidence="7">
    <location>
        <begin position="65"/>
        <end position="84"/>
    </location>
</feature>
<evidence type="ECO:0000259" key="8">
    <source>
        <dbReference type="Pfam" id="PF06916"/>
    </source>
</evidence>
<proteinExistence type="predicted"/>
<gene>
    <name evidence="9" type="ORF">NP493_592g01005</name>
</gene>
<feature type="domain" description="DUF1279" evidence="8">
    <location>
        <begin position="54"/>
        <end position="138"/>
    </location>
</feature>
<evidence type="ECO:0000313" key="9">
    <source>
        <dbReference type="EMBL" id="KAK2177442.1"/>
    </source>
</evidence>
<dbReference type="AlphaFoldDB" id="A0AAD9NP07"/>
<organism evidence="9 10">
    <name type="scientific">Ridgeia piscesae</name>
    <name type="common">Tubeworm</name>
    <dbReference type="NCBI Taxonomy" id="27915"/>
    <lineage>
        <taxon>Eukaryota</taxon>
        <taxon>Metazoa</taxon>
        <taxon>Spiralia</taxon>
        <taxon>Lophotrochozoa</taxon>
        <taxon>Annelida</taxon>
        <taxon>Polychaeta</taxon>
        <taxon>Sedentaria</taxon>
        <taxon>Canalipalpata</taxon>
        <taxon>Sabellida</taxon>
        <taxon>Siboglinidae</taxon>
        <taxon>Ridgeia</taxon>
    </lineage>
</organism>
<evidence type="ECO:0000256" key="1">
    <source>
        <dbReference type="ARBA" id="ARBA00004167"/>
    </source>
</evidence>
<protein>
    <recommendedName>
        <fullName evidence="8">DUF1279 domain-containing protein</fullName>
    </recommendedName>
</protein>
<dbReference type="GO" id="GO:0016020">
    <property type="term" value="C:membrane"/>
    <property type="evidence" value="ECO:0007669"/>
    <property type="project" value="UniProtKB-SubCell"/>
</dbReference>
<feature type="region of interest" description="Disordered" evidence="6">
    <location>
        <begin position="166"/>
        <end position="210"/>
    </location>
</feature>
<evidence type="ECO:0000256" key="6">
    <source>
        <dbReference type="SAM" id="MobiDB-lite"/>
    </source>
</evidence>
<accession>A0AAD9NP07</accession>
<comment type="caution">
    <text evidence="9">The sequence shown here is derived from an EMBL/GenBank/DDBJ whole genome shotgun (WGS) entry which is preliminary data.</text>
</comment>
<dbReference type="InterPro" id="IPR009688">
    <property type="entry name" value="FAM210A/B-like_dom"/>
</dbReference>
<dbReference type="EMBL" id="JAODUO010000597">
    <property type="protein sequence ID" value="KAK2177442.1"/>
    <property type="molecule type" value="Genomic_DNA"/>
</dbReference>
<evidence type="ECO:0000256" key="5">
    <source>
        <dbReference type="ARBA" id="ARBA00023136"/>
    </source>
</evidence>
<name>A0AAD9NP07_RIDPI</name>
<dbReference type="PANTHER" id="PTHR21377">
    <property type="entry name" value="PROTEIN FAM210B, MITOCHONDRIAL"/>
    <property type="match status" value="1"/>
</dbReference>
<comment type="subcellular location">
    <subcellularLocation>
        <location evidence="1">Membrane</location>
        <topology evidence="1">Single-pass membrane protein</topology>
    </subcellularLocation>
</comment>
<evidence type="ECO:0000256" key="2">
    <source>
        <dbReference type="ARBA" id="ARBA00022692"/>
    </source>
</evidence>
<keyword evidence="2 7" id="KW-0812">Transmembrane</keyword>
<sequence length="210" mass="23714">MTTKHSRHIKKTSILVTKLNRHSVVTRRKLVTQVSPESQPGDVVTEEKKGIFARFKMAYKQYGKVLIGVHLATSTVWFSSFYYAAVTGIDVIPLLQSMGVGETVLKAFSNPAIGDVAVAYLLYKIATPARYAVTIGGTHWTVRQLRRLGYMPPVPQGDSIRSLMKEGRSQMKEKASTMKDRAEDVRDKIKEKTKDHVDSMRDNMQKKKQK</sequence>
<dbReference type="PANTHER" id="PTHR21377:SF1">
    <property type="entry name" value="PROTEIN FAM210A"/>
    <property type="match status" value="1"/>
</dbReference>